<reference evidence="22 23" key="1">
    <citation type="submission" date="2024-07" db="EMBL/GenBank/DDBJ databases">
        <title>Chromosome-level genome assembly of the water stick insect Ranatra chinensis (Heteroptera: Nepidae).</title>
        <authorList>
            <person name="Liu X."/>
        </authorList>
    </citation>
    <scope>NUCLEOTIDE SEQUENCE [LARGE SCALE GENOMIC DNA]</scope>
    <source>
        <strain evidence="22">Cailab_2021Rc</strain>
        <tissue evidence="22">Muscle</tissue>
    </source>
</reference>
<feature type="domain" description="ABC transmembrane type-1" evidence="21">
    <location>
        <begin position="1"/>
        <end position="235"/>
    </location>
</feature>
<keyword evidence="8" id="KW-0067">ATP-binding</keyword>
<keyword evidence="5 18" id="KW-0812">Transmembrane</keyword>
<dbReference type="Gene3D" id="3.40.50.300">
    <property type="entry name" value="P-loop containing nucleotide triphosphate hydrolases"/>
    <property type="match status" value="1"/>
</dbReference>
<dbReference type="SMART" id="SM00382">
    <property type="entry name" value="AAA"/>
    <property type="match status" value="1"/>
</dbReference>
<dbReference type="InterPro" id="IPR039421">
    <property type="entry name" value="Type_1_exporter"/>
</dbReference>
<protein>
    <recommendedName>
        <fullName evidence="15">Mitochondrial potassium channel ATP-binding subunit</fullName>
    </recommendedName>
    <alternativeName>
        <fullName evidence="17">ATP-binding cassette sub-family B member 8, mitochondrial</fullName>
    </alternativeName>
    <alternativeName>
        <fullName evidence="16">Mitochondrial sulfonylurea-receptor</fullName>
    </alternativeName>
</protein>
<evidence type="ECO:0000256" key="15">
    <source>
        <dbReference type="ARBA" id="ARBA00040439"/>
    </source>
</evidence>
<keyword evidence="19" id="KW-0732">Signal</keyword>
<dbReference type="AlphaFoldDB" id="A0ABD0YEX4"/>
<keyword evidence="6" id="KW-0547">Nucleotide-binding</keyword>
<sequence>MFQALCTFVYISLLSGVGERLAVKLRCELFESIMRQDLEFFDQKHTGELVDCLTTDVQEFKSSFKQCISQGLRSLTQITGSVISLFIISPRMTCAMLIVVPSVIVVGTMLGSLLRSLSQRAQVQAVKAITISEEVISNIRTVRAFANEEKECLKFKEELEKASNLNISLGYGIGLFQAGTNLFLNGLVLGTLFLGGRLMITDNLSPGNLMSFLVATQTIQRSLAQLSLLFGHFIKGKQAAARVFEFIGLSPSIPLSGGGKVDFSTSIPNVEFKNVTFAYPSRPSQVILKNLNLSLPAGKTVAIVGSSGNGKSTIAALLERFYDINEGCITISGLDIRSLDPSWLRRYAIGMISQEPVLFATTIKENIRYGNPDATDKEVYDAAMLANAHDFISSFPNGYNTLLGERGVTISGGQKQRIAIARALIKNPAILILDEATSALDAESEKIVQKTLEQVCKGRTVLVIAHRLSTIQDADIIVVLNKGIIVEVGNHQSLCKKKGAYYSLMNQQNQEKPRQQA</sequence>
<evidence type="ECO:0000256" key="6">
    <source>
        <dbReference type="ARBA" id="ARBA00022741"/>
    </source>
</evidence>
<dbReference type="FunFam" id="1.20.1560.10:FF:000016">
    <property type="entry name" value="ATP-binding cassette sub-family B member 8, mitochondrial"/>
    <property type="match status" value="1"/>
</dbReference>
<evidence type="ECO:0000256" key="14">
    <source>
        <dbReference type="ARBA" id="ARBA00023136"/>
    </source>
</evidence>
<comment type="subcellular location">
    <subcellularLocation>
        <location evidence="1">Mitochondrion inner membrane</location>
        <topology evidence="1">Multi-pass membrane protein</topology>
    </subcellularLocation>
</comment>
<keyword evidence="11 18" id="KW-1133">Transmembrane helix</keyword>
<keyword evidence="13" id="KW-0496">Mitochondrion</keyword>
<dbReference type="InterPro" id="IPR017871">
    <property type="entry name" value="ABC_transporter-like_CS"/>
</dbReference>
<accession>A0ABD0YEX4</accession>
<dbReference type="InterPro" id="IPR003593">
    <property type="entry name" value="AAA+_ATPase"/>
</dbReference>
<name>A0ABD0YEX4_9HEMI</name>
<dbReference type="Gene3D" id="1.20.1560.10">
    <property type="entry name" value="ABC transporter type 1, transmembrane domain"/>
    <property type="match status" value="1"/>
</dbReference>
<evidence type="ECO:0000256" key="4">
    <source>
        <dbReference type="ARBA" id="ARBA00022538"/>
    </source>
</evidence>
<dbReference type="Pfam" id="PF00005">
    <property type="entry name" value="ABC_tran"/>
    <property type="match status" value="1"/>
</dbReference>
<evidence type="ECO:0000256" key="18">
    <source>
        <dbReference type="SAM" id="Phobius"/>
    </source>
</evidence>
<dbReference type="EMBL" id="JBFDAA010000008">
    <property type="protein sequence ID" value="KAL1129860.1"/>
    <property type="molecule type" value="Genomic_DNA"/>
</dbReference>
<feature type="chain" id="PRO_5044882658" description="Mitochondrial potassium channel ATP-binding subunit" evidence="19">
    <location>
        <begin position="23"/>
        <end position="517"/>
    </location>
</feature>
<evidence type="ECO:0000256" key="5">
    <source>
        <dbReference type="ARBA" id="ARBA00022692"/>
    </source>
</evidence>
<evidence type="ECO:0000256" key="17">
    <source>
        <dbReference type="ARBA" id="ARBA00042968"/>
    </source>
</evidence>
<keyword evidence="14 18" id="KW-0472">Membrane</keyword>
<evidence type="ECO:0000259" key="20">
    <source>
        <dbReference type="PROSITE" id="PS50893"/>
    </source>
</evidence>
<feature type="domain" description="ABC transporter" evidence="20">
    <location>
        <begin position="270"/>
        <end position="507"/>
    </location>
</feature>
<organism evidence="22 23">
    <name type="scientific">Ranatra chinensis</name>
    <dbReference type="NCBI Taxonomy" id="642074"/>
    <lineage>
        <taxon>Eukaryota</taxon>
        <taxon>Metazoa</taxon>
        <taxon>Ecdysozoa</taxon>
        <taxon>Arthropoda</taxon>
        <taxon>Hexapoda</taxon>
        <taxon>Insecta</taxon>
        <taxon>Pterygota</taxon>
        <taxon>Neoptera</taxon>
        <taxon>Paraneoptera</taxon>
        <taxon>Hemiptera</taxon>
        <taxon>Heteroptera</taxon>
        <taxon>Panheteroptera</taxon>
        <taxon>Nepomorpha</taxon>
        <taxon>Nepidae</taxon>
        <taxon>Ranatrinae</taxon>
        <taxon>Ranatra</taxon>
    </lineage>
</organism>
<evidence type="ECO:0000256" key="8">
    <source>
        <dbReference type="ARBA" id="ARBA00022840"/>
    </source>
</evidence>
<dbReference type="CDD" id="cd18574">
    <property type="entry name" value="ABC_6TM_ABCB8_like"/>
    <property type="match status" value="1"/>
</dbReference>
<evidence type="ECO:0000313" key="23">
    <source>
        <dbReference type="Proteomes" id="UP001558652"/>
    </source>
</evidence>
<evidence type="ECO:0000259" key="21">
    <source>
        <dbReference type="PROSITE" id="PS50929"/>
    </source>
</evidence>
<dbReference type="InterPro" id="IPR036640">
    <property type="entry name" value="ABC1_TM_sf"/>
</dbReference>
<keyword evidence="12" id="KW-0406">Ion transport</keyword>
<keyword evidence="23" id="KW-1185">Reference proteome</keyword>
<keyword evidence="3" id="KW-0813">Transport</keyword>
<evidence type="ECO:0000256" key="3">
    <source>
        <dbReference type="ARBA" id="ARBA00022448"/>
    </source>
</evidence>
<dbReference type="PROSITE" id="PS50893">
    <property type="entry name" value="ABC_TRANSPORTER_2"/>
    <property type="match status" value="1"/>
</dbReference>
<feature type="transmembrane region" description="Helical" evidence="18">
    <location>
        <begin position="95"/>
        <end position="114"/>
    </location>
</feature>
<evidence type="ECO:0000256" key="10">
    <source>
        <dbReference type="ARBA" id="ARBA00022958"/>
    </source>
</evidence>
<keyword evidence="10" id="KW-0630">Potassium</keyword>
<gene>
    <name evidence="22" type="ORF">AAG570_012804</name>
</gene>
<dbReference type="GO" id="GO:0005524">
    <property type="term" value="F:ATP binding"/>
    <property type="evidence" value="ECO:0007669"/>
    <property type="project" value="UniProtKB-KW"/>
</dbReference>
<dbReference type="SUPFAM" id="SSF90123">
    <property type="entry name" value="ABC transporter transmembrane region"/>
    <property type="match status" value="1"/>
</dbReference>
<evidence type="ECO:0000256" key="2">
    <source>
        <dbReference type="ARBA" id="ARBA00007577"/>
    </source>
</evidence>
<comment type="caution">
    <text evidence="22">The sequence shown here is derived from an EMBL/GenBank/DDBJ whole genome shotgun (WGS) entry which is preliminary data.</text>
</comment>
<keyword evidence="4" id="KW-0633">Potassium transport</keyword>
<dbReference type="InterPro" id="IPR011527">
    <property type="entry name" value="ABC1_TM_dom"/>
</dbReference>
<evidence type="ECO:0000256" key="12">
    <source>
        <dbReference type="ARBA" id="ARBA00023065"/>
    </source>
</evidence>
<dbReference type="GO" id="GO:0006813">
    <property type="term" value="P:potassium ion transport"/>
    <property type="evidence" value="ECO:0007669"/>
    <property type="project" value="UniProtKB-KW"/>
</dbReference>
<dbReference type="GO" id="GO:0005743">
    <property type="term" value="C:mitochondrial inner membrane"/>
    <property type="evidence" value="ECO:0007669"/>
    <property type="project" value="UniProtKB-SubCell"/>
</dbReference>
<evidence type="ECO:0000256" key="1">
    <source>
        <dbReference type="ARBA" id="ARBA00004448"/>
    </source>
</evidence>
<evidence type="ECO:0000256" key="13">
    <source>
        <dbReference type="ARBA" id="ARBA00023128"/>
    </source>
</evidence>
<proteinExistence type="inferred from homology"/>
<evidence type="ECO:0000313" key="22">
    <source>
        <dbReference type="EMBL" id="KAL1129860.1"/>
    </source>
</evidence>
<evidence type="ECO:0000256" key="11">
    <source>
        <dbReference type="ARBA" id="ARBA00022989"/>
    </source>
</evidence>
<dbReference type="PROSITE" id="PS00211">
    <property type="entry name" value="ABC_TRANSPORTER_1"/>
    <property type="match status" value="1"/>
</dbReference>
<dbReference type="InterPro" id="IPR027417">
    <property type="entry name" value="P-loop_NTPase"/>
</dbReference>
<dbReference type="Proteomes" id="UP001558652">
    <property type="component" value="Unassembled WGS sequence"/>
</dbReference>
<dbReference type="FunFam" id="3.40.50.300:FF:000403">
    <property type="entry name" value="ATP-binding cassette sub-family B member 8, mitochondrial"/>
    <property type="match status" value="1"/>
</dbReference>
<dbReference type="InterPro" id="IPR003439">
    <property type="entry name" value="ABC_transporter-like_ATP-bd"/>
</dbReference>
<dbReference type="Pfam" id="PF00664">
    <property type="entry name" value="ABC_membrane"/>
    <property type="match status" value="1"/>
</dbReference>
<dbReference type="PANTHER" id="PTHR43394:SF17">
    <property type="entry name" value="MITOCHONDRIAL POTASSIUM CHANNEL ATP-BINDING SUBUNIT"/>
    <property type="match status" value="1"/>
</dbReference>
<dbReference type="PANTHER" id="PTHR43394">
    <property type="entry name" value="ATP-DEPENDENT PERMEASE MDL1, MITOCHONDRIAL"/>
    <property type="match status" value="1"/>
</dbReference>
<dbReference type="SUPFAM" id="SSF52540">
    <property type="entry name" value="P-loop containing nucleoside triphosphate hydrolases"/>
    <property type="match status" value="1"/>
</dbReference>
<evidence type="ECO:0000256" key="9">
    <source>
        <dbReference type="ARBA" id="ARBA00022946"/>
    </source>
</evidence>
<dbReference type="CDD" id="cd03249">
    <property type="entry name" value="ABC_MTABC3_MDL1_MDL2"/>
    <property type="match status" value="1"/>
</dbReference>
<feature type="signal peptide" evidence="19">
    <location>
        <begin position="1"/>
        <end position="22"/>
    </location>
</feature>
<keyword evidence="9" id="KW-0809">Transit peptide</keyword>
<dbReference type="PROSITE" id="PS50929">
    <property type="entry name" value="ABC_TM1F"/>
    <property type="match status" value="1"/>
</dbReference>
<comment type="similarity">
    <text evidence="2">Belongs to the ABC transporter superfamily. ABCB family. Multidrug resistance exporter (TC 3.A.1.201) subfamily.</text>
</comment>
<evidence type="ECO:0000256" key="7">
    <source>
        <dbReference type="ARBA" id="ARBA00022792"/>
    </source>
</evidence>
<evidence type="ECO:0000256" key="16">
    <source>
        <dbReference type="ARBA" id="ARBA00041416"/>
    </source>
</evidence>
<evidence type="ECO:0000256" key="19">
    <source>
        <dbReference type="SAM" id="SignalP"/>
    </source>
</evidence>
<keyword evidence="7" id="KW-0999">Mitochondrion inner membrane</keyword>